<gene>
    <name evidence="6" type="ORF">CJJ23_04265</name>
</gene>
<dbReference type="GO" id="GO:0004252">
    <property type="term" value="F:serine-type endopeptidase activity"/>
    <property type="evidence" value="ECO:0007669"/>
    <property type="project" value="InterPro"/>
</dbReference>
<dbReference type="GO" id="GO:0006508">
    <property type="term" value="P:proteolysis"/>
    <property type="evidence" value="ECO:0007669"/>
    <property type="project" value="UniProtKB-KW"/>
</dbReference>
<keyword evidence="1" id="KW-0645">Protease</keyword>
<feature type="chain" id="PRO_5012673196" description="Peptidase S8/S53 domain-containing protein" evidence="4">
    <location>
        <begin position="26"/>
        <end position="708"/>
    </location>
</feature>
<dbReference type="InterPro" id="IPR036852">
    <property type="entry name" value="Peptidase_S8/S53_dom_sf"/>
</dbReference>
<reference evidence="7" key="1">
    <citation type="submission" date="2017-08" db="EMBL/GenBank/DDBJ databases">
        <authorList>
            <person name="Alvarez-Ponce D."/>
            <person name="Weitzman C.L."/>
            <person name="Tillett R.L."/>
            <person name="Sandmeier F.C."/>
            <person name="Tracy C.R."/>
        </authorList>
    </citation>
    <scope>NUCLEOTIDE SEQUENCE [LARGE SCALE GENOMIC DNA]</scope>
    <source>
        <strain evidence="7">723</strain>
    </source>
</reference>
<evidence type="ECO:0000256" key="4">
    <source>
        <dbReference type="SAM" id="SignalP"/>
    </source>
</evidence>
<keyword evidence="4" id="KW-0732">Signal</keyword>
<dbReference type="Gene3D" id="3.40.50.200">
    <property type="entry name" value="Peptidase S8/S53 domain"/>
    <property type="match status" value="1"/>
</dbReference>
<feature type="signal peptide" evidence="4">
    <location>
        <begin position="1"/>
        <end position="25"/>
    </location>
</feature>
<keyword evidence="3" id="KW-0720">Serine protease</keyword>
<accession>A0A269THP0</accession>
<evidence type="ECO:0000256" key="2">
    <source>
        <dbReference type="ARBA" id="ARBA00022801"/>
    </source>
</evidence>
<dbReference type="SUPFAM" id="SSF52743">
    <property type="entry name" value="Subtilisin-like"/>
    <property type="match status" value="1"/>
</dbReference>
<dbReference type="Pfam" id="PF00082">
    <property type="entry name" value="Peptidase_S8"/>
    <property type="match status" value="1"/>
</dbReference>
<organism evidence="6 7">
    <name type="scientific">Mycoplasmopsis agassizii</name>
    <dbReference type="NCBI Taxonomy" id="33922"/>
    <lineage>
        <taxon>Bacteria</taxon>
        <taxon>Bacillati</taxon>
        <taxon>Mycoplasmatota</taxon>
        <taxon>Mycoplasmoidales</taxon>
        <taxon>Metamycoplasmataceae</taxon>
        <taxon>Mycoplasmopsis</taxon>
    </lineage>
</organism>
<evidence type="ECO:0000259" key="5">
    <source>
        <dbReference type="Pfam" id="PF00082"/>
    </source>
</evidence>
<dbReference type="InterPro" id="IPR000209">
    <property type="entry name" value="Peptidase_S8/S53_dom"/>
</dbReference>
<dbReference type="EMBL" id="NQNY01000016">
    <property type="protein sequence ID" value="PAK20993.1"/>
    <property type="molecule type" value="Genomic_DNA"/>
</dbReference>
<evidence type="ECO:0000256" key="1">
    <source>
        <dbReference type="ARBA" id="ARBA00022670"/>
    </source>
</evidence>
<dbReference type="PROSITE" id="PS00138">
    <property type="entry name" value="SUBTILASE_SER"/>
    <property type="match status" value="1"/>
</dbReference>
<evidence type="ECO:0000313" key="6">
    <source>
        <dbReference type="EMBL" id="PAK20993.1"/>
    </source>
</evidence>
<name>A0A269THP0_9BACT</name>
<sequence>MKKIKQLKTILTLLTGGIFISSSFAGISAISQQTPSITDNSKKSDYQLLINKIKNSSSITEMAEGIFLNYRVYKKIDENNLEGKKQIIKNGSNRLEIVFKAGVEKSKINQYVESLKKLLEKNHQYIYGEHTLTFSISFEDIDDLKQSFLNIVELQIDFKDLLQINIFDTKYPIQEWQKINSSIALDFDYFDPLPWCCRSYEDMHPPAPEPKPKPEPVYTPPPAPPKPVYKRWDIDEDKVWNNYYNQNRLRYEFVGMNPLILRDERVKAREAWEQEKRVKVGVLEYGGLVRKDAIIYSSDDIHVEEGPISLHANEVAEIIIGQQGINPYASLYSDWLQGWNGHKGAIERLVSKGVTIINNSWEEGDLSRDIEYTSYNDNAIWLDNFINANPEVIFIKAAGNRGRGDDYYKKNGLLYKYETPGKIAKYLDSYSLSYNSIIVGALKLDNDIEANDYSEHSALINYVTTSAPDLFISQYAIRYLTDDEREDGESDRKIGTSFAAPTITAIASLLKTNYSEYFDRGYDSIIMKSALISGSRSKLYWENKFFPNLTFKEHKVYNDQAGFGRVNFEKVKESLKHLDYFTLRSENTENNPRKKTLDLVKDDIYRINLTWLNIDPFQIPVSYLPLRAGPEPTKEHVGPIPVKLNIIDPSNKKMVAYTEWSSWQQANKVNTLTFEFKVAESGTYNFDIFQNGGDRKDNFDVAMTYSKI</sequence>
<dbReference type="Proteomes" id="UP000216943">
    <property type="component" value="Unassembled WGS sequence"/>
</dbReference>
<dbReference type="AlphaFoldDB" id="A0A269THP0"/>
<dbReference type="RefSeq" id="WP_095335110.1">
    <property type="nucleotide sequence ID" value="NZ_NQNY01000016.1"/>
</dbReference>
<comment type="caution">
    <text evidence="6">The sequence shown here is derived from an EMBL/GenBank/DDBJ whole genome shotgun (WGS) entry which is preliminary data.</text>
</comment>
<evidence type="ECO:0000256" key="3">
    <source>
        <dbReference type="ARBA" id="ARBA00022825"/>
    </source>
</evidence>
<dbReference type="OrthoDB" id="400658at2"/>
<protein>
    <recommendedName>
        <fullName evidence="5">Peptidase S8/S53 domain-containing protein</fullName>
    </recommendedName>
</protein>
<dbReference type="InterPro" id="IPR023828">
    <property type="entry name" value="Peptidase_S8_Ser-AS"/>
</dbReference>
<keyword evidence="2" id="KW-0378">Hydrolase</keyword>
<evidence type="ECO:0000313" key="7">
    <source>
        <dbReference type="Proteomes" id="UP000216943"/>
    </source>
</evidence>
<proteinExistence type="predicted"/>
<feature type="domain" description="Peptidase S8/S53" evidence="5">
    <location>
        <begin position="311"/>
        <end position="537"/>
    </location>
</feature>